<dbReference type="SUPFAM" id="SSF55729">
    <property type="entry name" value="Acyl-CoA N-acyltransferases (Nat)"/>
    <property type="match status" value="1"/>
</dbReference>
<dbReference type="PROSITE" id="PS51186">
    <property type="entry name" value="GNAT"/>
    <property type="match status" value="1"/>
</dbReference>
<evidence type="ECO:0000313" key="4">
    <source>
        <dbReference type="Proteomes" id="UP000262939"/>
    </source>
</evidence>
<dbReference type="InterPro" id="IPR050769">
    <property type="entry name" value="NAT_camello-type"/>
</dbReference>
<evidence type="ECO:0000256" key="1">
    <source>
        <dbReference type="ARBA" id="ARBA00022679"/>
    </source>
</evidence>
<dbReference type="OrthoDB" id="46888at2"/>
<keyword evidence="4" id="KW-1185">Reference proteome</keyword>
<keyword evidence="1 3" id="KW-0808">Transferase</keyword>
<gene>
    <name evidence="3" type="ORF">D0466_15555</name>
</gene>
<dbReference type="EMBL" id="QVTD01000011">
    <property type="protein sequence ID" value="RFU62005.1"/>
    <property type="molecule type" value="Genomic_DNA"/>
</dbReference>
<sequence>MIVKLNPDDQEEAEKILKVQIPAYEVEAELINFHGIPQLKDTVQTIKNSKETFLGYILQGELAGFIAYTLDCAEIDICRLVVHPSHFRKGIARKLAGHVISQAANNHQKLLVSTGSKNLPAKSLYHSLGFMEVKELEVSPGIYISLMELDTLGNTNIKK</sequence>
<reference evidence="3 4" key="1">
    <citation type="submission" date="2018-08" db="EMBL/GenBank/DDBJ databases">
        <title>Bacillus chawlae sp. nov., Bacillus glennii sp. nov., and Bacillus saganii sp. nov. Isolated from the Vehicle Assembly Building at Kennedy Space Center where the Viking Spacecraft were Assembled.</title>
        <authorList>
            <person name="Seuylemezian A."/>
            <person name="Vaishampayan P."/>
        </authorList>
    </citation>
    <scope>NUCLEOTIDE SEQUENCE [LARGE SCALE GENOMIC DNA]</scope>
    <source>
        <strain evidence="3 4">V44-8</strain>
    </source>
</reference>
<dbReference type="InterPro" id="IPR000182">
    <property type="entry name" value="GNAT_dom"/>
</dbReference>
<organism evidence="3 4">
    <name type="scientific">Peribacillus glennii</name>
    <dbReference type="NCBI Taxonomy" id="2303991"/>
    <lineage>
        <taxon>Bacteria</taxon>
        <taxon>Bacillati</taxon>
        <taxon>Bacillota</taxon>
        <taxon>Bacilli</taxon>
        <taxon>Bacillales</taxon>
        <taxon>Bacillaceae</taxon>
        <taxon>Peribacillus</taxon>
    </lineage>
</organism>
<protein>
    <submittedName>
        <fullName evidence="3">GNAT family N-acetyltransferase</fullName>
    </submittedName>
</protein>
<name>A0A372L918_9BACI</name>
<dbReference type="InterPro" id="IPR016181">
    <property type="entry name" value="Acyl_CoA_acyltransferase"/>
</dbReference>
<accession>A0A372L918</accession>
<dbReference type="Pfam" id="PF13673">
    <property type="entry name" value="Acetyltransf_10"/>
    <property type="match status" value="1"/>
</dbReference>
<dbReference type="PANTHER" id="PTHR13947">
    <property type="entry name" value="GNAT FAMILY N-ACETYLTRANSFERASE"/>
    <property type="match status" value="1"/>
</dbReference>
<feature type="domain" description="N-acetyltransferase" evidence="2">
    <location>
        <begin position="1"/>
        <end position="152"/>
    </location>
</feature>
<evidence type="ECO:0000313" key="3">
    <source>
        <dbReference type="EMBL" id="RFU62005.1"/>
    </source>
</evidence>
<dbReference type="Gene3D" id="3.40.630.30">
    <property type="match status" value="1"/>
</dbReference>
<dbReference type="PANTHER" id="PTHR13947:SF37">
    <property type="entry name" value="LD18367P"/>
    <property type="match status" value="1"/>
</dbReference>
<dbReference type="RefSeq" id="WP_117323464.1">
    <property type="nucleotide sequence ID" value="NZ_QVTD01000011.1"/>
</dbReference>
<dbReference type="Proteomes" id="UP000262939">
    <property type="component" value="Unassembled WGS sequence"/>
</dbReference>
<proteinExistence type="predicted"/>
<dbReference type="CDD" id="cd04301">
    <property type="entry name" value="NAT_SF"/>
    <property type="match status" value="1"/>
</dbReference>
<evidence type="ECO:0000259" key="2">
    <source>
        <dbReference type="PROSITE" id="PS51186"/>
    </source>
</evidence>
<dbReference type="AlphaFoldDB" id="A0A372L918"/>
<dbReference type="GO" id="GO:0008080">
    <property type="term" value="F:N-acetyltransferase activity"/>
    <property type="evidence" value="ECO:0007669"/>
    <property type="project" value="InterPro"/>
</dbReference>
<comment type="caution">
    <text evidence="3">The sequence shown here is derived from an EMBL/GenBank/DDBJ whole genome shotgun (WGS) entry which is preliminary data.</text>
</comment>